<keyword evidence="1" id="KW-0812">Transmembrane</keyword>
<evidence type="ECO:0000256" key="1">
    <source>
        <dbReference type="SAM" id="Phobius"/>
    </source>
</evidence>
<keyword evidence="1" id="KW-0472">Membrane</keyword>
<comment type="caution">
    <text evidence="2">The sequence shown here is derived from an EMBL/GenBank/DDBJ whole genome shotgun (WGS) entry which is preliminary data.</text>
</comment>
<organism evidence="2 3">
    <name type="scientific">Paenibacillus allorhizosphaerae</name>
    <dbReference type="NCBI Taxonomy" id="2849866"/>
    <lineage>
        <taxon>Bacteria</taxon>
        <taxon>Bacillati</taxon>
        <taxon>Bacillota</taxon>
        <taxon>Bacilli</taxon>
        <taxon>Bacillales</taxon>
        <taxon>Paenibacillaceae</taxon>
        <taxon>Paenibacillus</taxon>
    </lineage>
</organism>
<dbReference type="Proteomes" id="UP000730618">
    <property type="component" value="Unassembled WGS sequence"/>
</dbReference>
<keyword evidence="3" id="KW-1185">Reference proteome</keyword>
<name>A0ABM8VQB9_9BACL</name>
<protein>
    <submittedName>
        <fullName evidence="2">Uncharacterized protein</fullName>
    </submittedName>
</protein>
<accession>A0ABM8VQB9</accession>
<keyword evidence="1" id="KW-1133">Transmembrane helix</keyword>
<evidence type="ECO:0000313" key="2">
    <source>
        <dbReference type="EMBL" id="CAG7653995.1"/>
    </source>
</evidence>
<sequence length="80" mass="9056">MIVLLLHGLYACILYLFNCQEKALFIVILLTLSTGVAIMTGYDNLLLLLLPINYTWAVKIRLFAHEASLPTLLEPRLLLL</sequence>
<feature type="transmembrane region" description="Helical" evidence="1">
    <location>
        <begin position="29"/>
        <end position="52"/>
    </location>
</feature>
<evidence type="ECO:0000313" key="3">
    <source>
        <dbReference type="Proteomes" id="UP000730618"/>
    </source>
</evidence>
<dbReference type="EMBL" id="CAJVCE010000021">
    <property type="protein sequence ID" value="CAG7653995.1"/>
    <property type="molecule type" value="Genomic_DNA"/>
</dbReference>
<dbReference type="RefSeq" id="WP_218101854.1">
    <property type="nucleotide sequence ID" value="NZ_CAJVCE010000021.1"/>
</dbReference>
<reference evidence="2 3" key="1">
    <citation type="submission" date="2021-06" db="EMBL/GenBank/DDBJ databases">
        <authorList>
            <person name="Criscuolo A."/>
        </authorList>
    </citation>
    <scope>NUCLEOTIDE SEQUENCE [LARGE SCALE GENOMIC DNA]</scope>
    <source>
        <strain evidence="3">CIP 111802</strain>
    </source>
</reference>
<proteinExistence type="predicted"/>
<gene>
    <name evidence="2" type="ORF">PAECIP111802_05645</name>
</gene>